<evidence type="ECO:0000256" key="2">
    <source>
        <dbReference type="RuleBase" id="RU363034"/>
    </source>
</evidence>
<protein>
    <submittedName>
        <fullName evidence="5">Trypsin</fullName>
    </submittedName>
</protein>
<proteinExistence type="predicted"/>
<evidence type="ECO:0000313" key="5">
    <source>
        <dbReference type="EMBL" id="GID66314.1"/>
    </source>
</evidence>
<dbReference type="Gene3D" id="2.40.10.10">
    <property type="entry name" value="Trypsin-like serine proteases"/>
    <property type="match status" value="2"/>
</dbReference>
<keyword evidence="2" id="KW-0720">Serine protease</keyword>
<dbReference type="PANTHER" id="PTHR24252:SF7">
    <property type="entry name" value="HYALIN"/>
    <property type="match status" value="1"/>
</dbReference>
<dbReference type="InterPro" id="IPR033116">
    <property type="entry name" value="TRYPSIN_SER"/>
</dbReference>
<feature type="domain" description="Peptidase S1" evidence="4">
    <location>
        <begin position="33"/>
        <end position="256"/>
    </location>
</feature>
<dbReference type="RefSeq" id="WP_203742930.1">
    <property type="nucleotide sequence ID" value="NZ_BAAAUC010000033.1"/>
</dbReference>
<dbReference type="Pfam" id="PF00089">
    <property type="entry name" value="Trypsin"/>
    <property type="match status" value="1"/>
</dbReference>
<dbReference type="InterPro" id="IPR001254">
    <property type="entry name" value="Trypsin_dom"/>
</dbReference>
<sequence>MVRNVPLIALAILLASGDVPTYAGADRPPVLEVVGGNEAKTGEFPWAVRLSTGCGGALTAPRVVLTAGHCVGPTGPNKKITVTAGVADLEARGAVTAHSVAVIRAPGFVTETRGDDWAVIKLDRALGLPTLDLVPDASGDTGDVTVMGWGQTGEGSLRQERRLHYATVSTIPDDTCAKAYLPTKIALVTEDSICAARHGVDTCQGDSGGPMVRRDKEGRWAQVGIVSWGLGCARDAYPGVYTQISRFRTAILAATRKIA</sequence>
<keyword evidence="1" id="KW-1015">Disulfide bond</keyword>
<dbReference type="FunFam" id="2.40.10.10:FF:000002">
    <property type="entry name" value="Transmembrane protease serine"/>
    <property type="match status" value="1"/>
</dbReference>
<gene>
    <name evidence="5" type="ORF">Acy02nite_41950</name>
</gene>
<evidence type="ECO:0000259" key="4">
    <source>
        <dbReference type="PROSITE" id="PS50240"/>
    </source>
</evidence>
<evidence type="ECO:0000313" key="6">
    <source>
        <dbReference type="Proteomes" id="UP000619479"/>
    </source>
</evidence>
<dbReference type="SMART" id="SM00020">
    <property type="entry name" value="Tryp_SPc"/>
    <property type="match status" value="1"/>
</dbReference>
<name>A0A919IID1_9ACTN</name>
<dbReference type="SUPFAM" id="SSF50494">
    <property type="entry name" value="Trypsin-like serine proteases"/>
    <property type="match status" value="1"/>
</dbReference>
<dbReference type="PROSITE" id="PS00134">
    <property type="entry name" value="TRYPSIN_HIS"/>
    <property type="match status" value="1"/>
</dbReference>
<dbReference type="InterPro" id="IPR043504">
    <property type="entry name" value="Peptidase_S1_PA_chymotrypsin"/>
</dbReference>
<feature type="signal peptide" evidence="3">
    <location>
        <begin position="1"/>
        <end position="25"/>
    </location>
</feature>
<dbReference type="PROSITE" id="PS00135">
    <property type="entry name" value="TRYPSIN_SER"/>
    <property type="match status" value="1"/>
</dbReference>
<comment type="caution">
    <text evidence="5">The sequence shown here is derived from an EMBL/GenBank/DDBJ whole genome shotgun (WGS) entry which is preliminary data.</text>
</comment>
<dbReference type="CDD" id="cd00190">
    <property type="entry name" value="Tryp_SPc"/>
    <property type="match status" value="1"/>
</dbReference>
<keyword evidence="6" id="KW-1185">Reference proteome</keyword>
<feature type="chain" id="PRO_5037064811" evidence="3">
    <location>
        <begin position="26"/>
        <end position="259"/>
    </location>
</feature>
<keyword evidence="2" id="KW-0645">Protease</keyword>
<dbReference type="GO" id="GO:0004252">
    <property type="term" value="F:serine-type endopeptidase activity"/>
    <property type="evidence" value="ECO:0007669"/>
    <property type="project" value="InterPro"/>
</dbReference>
<keyword evidence="3" id="KW-0732">Signal</keyword>
<dbReference type="InterPro" id="IPR018114">
    <property type="entry name" value="TRYPSIN_HIS"/>
</dbReference>
<evidence type="ECO:0000256" key="3">
    <source>
        <dbReference type="SAM" id="SignalP"/>
    </source>
</evidence>
<dbReference type="PANTHER" id="PTHR24252">
    <property type="entry name" value="ACROSIN-RELATED"/>
    <property type="match status" value="1"/>
</dbReference>
<dbReference type="PROSITE" id="PS50240">
    <property type="entry name" value="TRYPSIN_DOM"/>
    <property type="match status" value="1"/>
</dbReference>
<dbReference type="PRINTS" id="PR00722">
    <property type="entry name" value="CHYMOTRYPSIN"/>
</dbReference>
<reference evidence="5" key="1">
    <citation type="submission" date="2021-01" db="EMBL/GenBank/DDBJ databases">
        <title>Whole genome shotgun sequence of Actinoplanes cyaneus NBRC 14990.</title>
        <authorList>
            <person name="Komaki H."/>
            <person name="Tamura T."/>
        </authorList>
    </citation>
    <scope>NUCLEOTIDE SEQUENCE</scope>
    <source>
        <strain evidence="5">NBRC 14990</strain>
    </source>
</reference>
<organism evidence="5 6">
    <name type="scientific">Actinoplanes cyaneus</name>
    <dbReference type="NCBI Taxonomy" id="52696"/>
    <lineage>
        <taxon>Bacteria</taxon>
        <taxon>Bacillati</taxon>
        <taxon>Actinomycetota</taxon>
        <taxon>Actinomycetes</taxon>
        <taxon>Micromonosporales</taxon>
        <taxon>Micromonosporaceae</taxon>
        <taxon>Actinoplanes</taxon>
    </lineage>
</organism>
<dbReference type="Proteomes" id="UP000619479">
    <property type="component" value="Unassembled WGS sequence"/>
</dbReference>
<dbReference type="InterPro" id="IPR001314">
    <property type="entry name" value="Peptidase_S1A"/>
</dbReference>
<accession>A0A919IID1</accession>
<keyword evidence="2" id="KW-0378">Hydrolase</keyword>
<evidence type="ECO:0000256" key="1">
    <source>
        <dbReference type="ARBA" id="ARBA00023157"/>
    </source>
</evidence>
<dbReference type="GO" id="GO:0006508">
    <property type="term" value="P:proteolysis"/>
    <property type="evidence" value="ECO:0007669"/>
    <property type="project" value="UniProtKB-KW"/>
</dbReference>
<dbReference type="EMBL" id="BOMH01000031">
    <property type="protein sequence ID" value="GID66314.1"/>
    <property type="molecule type" value="Genomic_DNA"/>
</dbReference>
<dbReference type="InterPro" id="IPR009003">
    <property type="entry name" value="Peptidase_S1_PA"/>
</dbReference>
<dbReference type="AlphaFoldDB" id="A0A919IID1"/>